<dbReference type="SUPFAM" id="SSF46785">
    <property type="entry name" value="Winged helix' DNA-binding domain"/>
    <property type="match status" value="1"/>
</dbReference>
<dbReference type="RefSeq" id="WP_183212414.1">
    <property type="nucleotide sequence ID" value="NZ_JACHOR010000002.1"/>
</dbReference>
<protein>
    <submittedName>
        <fullName evidence="1">DNA-binding transcriptional ArsR family regulator</fullName>
    </submittedName>
</protein>
<keyword evidence="2" id="KW-1185">Reference proteome</keyword>
<accession>A0A7W9CGW7</accession>
<comment type="caution">
    <text evidence="1">The sequence shown here is derived from an EMBL/GenBank/DDBJ whole genome shotgun (WGS) entry which is preliminary data.</text>
</comment>
<evidence type="ECO:0000313" key="1">
    <source>
        <dbReference type="EMBL" id="MBB5745415.1"/>
    </source>
</evidence>
<reference evidence="1 2" key="1">
    <citation type="submission" date="2020-08" db="EMBL/GenBank/DDBJ databases">
        <title>Genomic Encyclopedia of Type Strains, Phase IV (KMG-IV): sequencing the most valuable type-strain genomes for metagenomic binning, comparative biology and taxonomic classification.</title>
        <authorList>
            <person name="Goeker M."/>
        </authorList>
    </citation>
    <scope>NUCLEOTIDE SEQUENCE [LARGE SCALE GENOMIC DNA]</scope>
    <source>
        <strain evidence="1 2">DSM 4737</strain>
    </source>
</reference>
<dbReference type="EMBL" id="JACHOR010000002">
    <property type="protein sequence ID" value="MBB5745415.1"/>
    <property type="molecule type" value="Genomic_DNA"/>
</dbReference>
<gene>
    <name evidence="1" type="ORF">GGR13_000999</name>
</gene>
<dbReference type="Proteomes" id="UP000545037">
    <property type="component" value="Unassembled WGS sequence"/>
</dbReference>
<name>A0A7W9CGW7_9CAUL</name>
<dbReference type="AlphaFoldDB" id="A0A7W9CGW7"/>
<keyword evidence="1" id="KW-0238">DNA-binding</keyword>
<dbReference type="GO" id="GO:0003677">
    <property type="term" value="F:DNA binding"/>
    <property type="evidence" value="ECO:0007669"/>
    <property type="project" value="UniProtKB-KW"/>
</dbReference>
<evidence type="ECO:0000313" key="2">
    <source>
        <dbReference type="Proteomes" id="UP000545037"/>
    </source>
</evidence>
<dbReference type="InterPro" id="IPR036390">
    <property type="entry name" value="WH_DNA-bd_sf"/>
</dbReference>
<sequence>MTARIRAAQITWLNVKLSLEFIQATRTWIEQDLISALLVAGVLSANVEYTQQQPEELRRFMEPGGIPDDARRPVNAMSVALSLGIPRETARIKLAALLERGLLEKRDGGVIIRSEIITSEPFLGGMRTFLQAISEFINGLAALEACGVLKGDQMATPPWAVGGVATRLATSHVLRGIDYVRELNPQLSLTNHYILLALFHLSGAALRASPETPDLGGRIPVINATVGPVTVAELSRFTQLPDETVRRQVVRLETSGIVVRHREGRDIALEDPELLGRWNDFQNRTTVSTRQLVWKLFYAGVIVRGKDHGLTLNMLER</sequence>
<organism evidence="1 2">
    <name type="scientific">Brevundimonas variabilis</name>
    <dbReference type="NCBI Taxonomy" id="74312"/>
    <lineage>
        <taxon>Bacteria</taxon>
        <taxon>Pseudomonadati</taxon>
        <taxon>Pseudomonadota</taxon>
        <taxon>Alphaproteobacteria</taxon>
        <taxon>Caulobacterales</taxon>
        <taxon>Caulobacteraceae</taxon>
        <taxon>Brevundimonas</taxon>
    </lineage>
</organism>
<proteinExistence type="predicted"/>